<dbReference type="AlphaFoldDB" id="A0A0G4ELI7"/>
<reference evidence="8 9" key="1">
    <citation type="submission" date="2014-11" db="EMBL/GenBank/DDBJ databases">
        <authorList>
            <person name="Zhu J."/>
            <person name="Qi W."/>
            <person name="Song R."/>
        </authorList>
    </citation>
    <scope>NUCLEOTIDE SEQUENCE [LARGE SCALE GENOMIC DNA]</scope>
</reference>
<protein>
    <recommendedName>
        <fullName evidence="7">Polycystin domain-containing protein</fullName>
    </recommendedName>
</protein>
<evidence type="ECO:0000256" key="4">
    <source>
        <dbReference type="ARBA" id="ARBA00022989"/>
    </source>
</evidence>
<dbReference type="VEuPathDB" id="CryptoDB:Vbra_12268"/>
<dbReference type="PANTHER" id="PTHR10877:SF183">
    <property type="entry name" value="AT14535P-RELATED"/>
    <property type="match status" value="1"/>
</dbReference>
<evidence type="ECO:0000259" key="7">
    <source>
        <dbReference type="Pfam" id="PF20519"/>
    </source>
</evidence>
<evidence type="ECO:0000256" key="5">
    <source>
        <dbReference type="ARBA" id="ARBA00023136"/>
    </source>
</evidence>
<comment type="similarity">
    <text evidence="2">Belongs to the polycystin family.</text>
</comment>
<dbReference type="OMA" id="QCCHDER"/>
<dbReference type="OrthoDB" id="435845at2759"/>
<gene>
    <name evidence="8" type="ORF">Vbra_12268</name>
</gene>
<proteinExistence type="inferred from homology"/>
<keyword evidence="5 6" id="KW-0472">Membrane</keyword>
<name>A0A0G4ELI7_VITBC</name>
<evidence type="ECO:0000256" key="2">
    <source>
        <dbReference type="ARBA" id="ARBA00007200"/>
    </source>
</evidence>
<evidence type="ECO:0000256" key="3">
    <source>
        <dbReference type="ARBA" id="ARBA00022692"/>
    </source>
</evidence>
<dbReference type="Pfam" id="PF20519">
    <property type="entry name" value="Polycystin_dom"/>
    <property type="match status" value="1"/>
</dbReference>
<dbReference type="Proteomes" id="UP000041254">
    <property type="component" value="Unassembled WGS sequence"/>
</dbReference>
<keyword evidence="4 6" id="KW-1133">Transmembrane helix</keyword>
<dbReference type="PhylomeDB" id="A0A0G4ELI7"/>
<accession>A0A0G4ELI7</accession>
<feature type="transmembrane region" description="Helical" evidence="6">
    <location>
        <begin position="192"/>
        <end position="211"/>
    </location>
</feature>
<sequence length="217" mass="25145">MPQTLFKQTDAFDRRLPSTTWGRYERYNQIIGGIKLVQTRSKTNKCVNSDLDTIFCREDDTGQCCHDERSSSKSYFLDVNKTRQLVKGLDHDAAFPDIPLGEGFEANDRGEYEFWLLVNSPIEKLRNRIIYLANYNWVDLSTWTVRVEGLMYNGELGLFAKLEILFTFLRGGSVRPSVSLDTVQSNPYRDRLARILALDTLFVVCFLFFIVTELREL</sequence>
<dbReference type="EMBL" id="CDMY01000255">
    <property type="protein sequence ID" value="CEL97683.1"/>
    <property type="molecule type" value="Genomic_DNA"/>
</dbReference>
<dbReference type="GO" id="GO:0016020">
    <property type="term" value="C:membrane"/>
    <property type="evidence" value="ECO:0007669"/>
    <property type="project" value="UniProtKB-SubCell"/>
</dbReference>
<evidence type="ECO:0000256" key="1">
    <source>
        <dbReference type="ARBA" id="ARBA00004141"/>
    </source>
</evidence>
<dbReference type="InParanoid" id="A0A0G4ELI7"/>
<dbReference type="InterPro" id="IPR046791">
    <property type="entry name" value="Polycystin_dom"/>
</dbReference>
<evidence type="ECO:0000313" key="8">
    <source>
        <dbReference type="EMBL" id="CEL97683.1"/>
    </source>
</evidence>
<dbReference type="PANTHER" id="PTHR10877">
    <property type="entry name" value="POLYCYSTIN FAMILY MEMBER"/>
    <property type="match status" value="1"/>
</dbReference>
<dbReference type="InterPro" id="IPR051223">
    <property type="entry name" value="Polycystin"/>
</dbReference>
<keyword evidence="3 6" id="KW-0812">Transmembrane</keyword>
<evidence type="ECO:0000313" key="9">
    <source>
        <dbReference type="Proteomes" id="UP000041254"/>
    </source>
</evidence>
<organism evidence="8 9">
    <name type="scientific">Vitrella brassicaformis (strain CCMP3155)</name>
    <dbReference type="NCBI Taxonomy" id="1169540"/>
    <lineage>
        <taxon>Eukaryota</taxon>
        <taxon>Sar</taxon>
        <taxon>Alveolata</taxon>
        <taxon>Colpodellida</taxon>
        <taxon>Vitrellaceae</taxon>
        <taxon>Vitrella</taxon>
    </lineage>
</organism>
<keyword evidence="9" id="KW-1185">Reference proteome</keyword>
<comment type="subcellular location">
    <subcellularLocation>
        <location evidence="1">Membrane</location>
        <topology evidence="1">Multi-pass membrane protein</topology>
    </subcellularLocation>
</comment>
<evidence type="ECO:0000256" key="6">
    <source>
        <dbReference type="SAM" id="Phobius"/>
    </source>
</evidence>
<feature type="domain" description="Polycystin" evidence="7">
    <location>
        <begin position="120"/>
        <end position="184"/>
    </location>
</feature>